<evidence type="ECO:0000313" key="3">
    <source>
        <dbReference type="Proteomes" id="UP000198885"/>
    </source>
</evidence>
<accession>A0A1H9UB61</accession>
<evidence type="ECO:0000313" key="2">
    <source>
        <dbReference type="EMBL" id="SES06488.1"/>
    </source>
</evidence>
<dbReference type="AlphaFoldDB" id="A0A1H9UB61"/>
<dbReference type="PANTHER" id="PTHR43283:SF7">
    <property type="entry name" value="BETA-LACTAMASE-RELATED DOMAIN-CONTAINING PROTEIN"/>
    <property type="match status" value="1"/>
</dbReference>
<sequence>MPIRLSRRHALTLTAASCAAPALLRAQTDPWDRVRARAAGLDQLRSILVMQDGEERLAVALRGPGLDTPVNVKSVSKTIVAAVLGAAIDREVVPSVTARLDAVAPDLIPAGAAEGVGAITLEDLVTMRAGLERTSGPNYGAWVASANWVADALGRPFVAEPGGRMLYSTGSFHVLGAALARASGRSLLQMVRDWIGTPLDIQVPPWTQDPQGFYLGGNQMALSPRGMAQFGELYRRDGEIGGTRVLSAEWVSRSFRQVTRSRWSGLGYGYGWFLGQVGGDDYALARGYGGQIICVCPARGMTVAITSDPDRPARSAGYFGDLQAMIENDILPRAA</sequence>
<gene>
    <name evidence="2" type="ORF">SAMN04490244_105156</name>
</gene>
<dbReference type="EMBL" id="FOGU01000005">
    <property type="protein sequence ID" value="SES06488.1"/>
    <property type="molecule type" value="Genomic_DNA"/>
</dbReference>
<reference evidence="2 3" key="1">
    <citation type="submission" date="2016-10" db="EMBL/GenBank/DDBJ databases">
        <authorList>
            <person name="de Groot N.N."/>
        </authorList>
    </citation>
    <scope>NUCLEOTIDE SEQUENCE [LARGE SCALE GENOMIC DNA]</scope>
    <source>
        <strain evidence="2 3">DSM 23042</strain>
    </source>
</reference>
<feature type="domain" description="Beta-lactamase-related" evidence="1">
    <location>
        <begin position="47"/>
        <end position="312"/>
    </location>
</feature>
<dbReference type="PANTHER" id="PTHR43283">
    <property type="entry name" value="BETA-LACTAMASE-RELATED"/>
    <property type="match status" value="1"/>
</dbReference>
<protein>
    <submittedName>
        <fullName evidence="2">CubicO group peptidase, beta-lactamase class C family</fullName>
    </submittedName>
</protein>
<dbReference type="InterPro" id="IPR050789">
    <property type="entry name" value="Diverse_Enzym_Activities"/>
</dbReference>
<dbReference type="InterPro" id="IPR001466">
    <property type="entry name" value="Beta-lactam-related"/>
</dbReference>
<dbReference type="STRING" id="641238.SAMN04490244_105156"/>
<dbReference type="SUPFAM" id="SSF56601">
    <property type="entry name" value="beta-lactamase/transpeptidase-like"/>
    <property type="match status" value="1"/>
</dbReference>
<dbReference type="Pfam" id="PF00144">
    <property type="entry name" value="Beta-lactamase"/>
    <property type="match status" value="1"/>
</dbReference>
<keyword evidence="3" id="KW-1185">Reference proteome</keyword>
<dbReference type="Gene3D" id="3.40.710.10">
    <property type="entry name" value="DD-peptidase/beta-lactamase superfamily"/>
    <property type="match status" value="1"/>
</dbReference>
<dbReference type="InterPro" id="IPR012338">
    <property type="entry name" value="Beta-lactam/transpept-like"/>
</dbReference>
<dbReference type="Proteomes" id="UP000198885">
    <property type="component" value="Unassembled WGS sequence"/>
</dbReference>
<dbReference type="PROSITE" id="PS51318">
    <property type="entry name" value="TAT"/>
    <property type="match status" value="1"/>
</dbReference>
<dbReference type="OrthoDB" id="9814204at2"/>
<dbReference type="RefSeq" id="WP_092692987.1">
    <property type="nucleotide sequence ID" value="NZ_FOGU01000005.1"/>
</dbReference>
<name>A0A1H9UB61_9RHOB</name>
<dbReference type="InterPro" id="IPR006311">
    <property type="entry name" value="TAT_signal"/>
</dbReference>
<evidence type="ECO:0000259" key="1">
    <source>
        <dbReference type="Pfam" id="PF00144"/>
    </source>
</evidence>
<proteinExistence type="predicted"/>
<organism evidence="2 3">
    <name type="scientific">Tranquillimonas rosea</name>
    <dbReference type="NCBI Taxonomy" id="641238"/>
    <lineage>
        <taxon>Bacteria</taxon>
        <taxon>Pseudomonadati</taxon>
        <taxon>Pseudomonadota</taxon>
        <taxon>Alphaproteobacteria</taxon>
        <taxon>Rhodobacterales</taxon>
        <taxon>Roseobacteraceae</taxon>
        <taxon>Tranquillimonas</taxon>
    </lineage>
</organism>